<keyword evidence="1" id="KW-0812">Transmembrane</keyword>
<evidence type="ECO:0000256" key="1">
    <source>
        <dbReference type="SAM" id="Phobius"/>
    </source>
</evidence>
<keyword evidence="1" id="KW-0472">Membrane</keyword>
<accession>A0A4S2HD13</accession>
<feature type="transmembrane region" description="Helical" evidence="1">
    <location>
        <begin position="31"/>
        <end position="50"/>
    </location>
</feature>
<dbReference type="AlphaFoldDB" id="A0A4S2HD13"/>
<proteinExistence type="predicted"/>
<comment type="caution">
    <text evidence="2">The sequence shown here is derived from an EMBL/GenBank/DDBJ whole genome shotgun (WGS) entry which is preliminary data.</text>
</comment>
<keyword evidence="3" id="KW-1185">Reference proteome</keyword>
<organism evidence="2 3">
    <name type="scientific">Marinicauda pacifica</name>
    <dbReference type="NCBI Taxonomy" id="1133559"/>
    <lineage>
        <taxon>Bacteria</taxon>
        <taxon>Pseudomonadati</taxon>
        <taxon>Pseudomonadota</taxon>
        <taxon>Alphaproteobacteria</taxon>
        <taxon>Maricaulales</taxon>
        <taxon>Maricaulaceae</taxon>
        <taxon>Marinicauda</taxon>
    </lineage>
</organism>
<evidence type="ECO:0000313" key="2">
    <source>
        <dbReference type="EMBL" id="TGY93733.1"/>
    </source>
</evidence>
<gene>
    <name evidence="2" type="ORF">E5162_00085</name>
</gene>
<sequence>MKTFGIFLVGALLIIAGVTFALIQIGISPTWIVIVDLVILGIAIASGASLTKRWADNTKVEVDKD</sequence>
<dbReference type="OrthoDB" id="9905687at2"/>
<dbReference type="Proteomes" id="UP000305451">
    <property type="component" value="Unassembled WGS sequence"/>
</dbReference>
<dbReference type="EMBL" id="SRXV01000001">
    <property type="protein sequence ID" value="TGY93733.1"/>
    <property type="molecule type" value="Genomic_DNA"/>
</dbReference>
<name>A0A4S2HD13_9PROT</name>
<protein>
    <submittedName>
        <fullName evidence="2">Uncharacterized protein</fullName>
    </submittedName>
</protein>
<dbReference type="RefSeq" id="WP_135942927.1">
    <property type="nucleotide sequence ID" value="NZ_BMEI01000001.1"/>
</dbReference>
<keyword evidence="1" id="KW-1133">Transmembrane helix</keyword>
<reference evidence="2 3" key="1">
    <citation type="journal article" date="2013" name="Int. J. Syst. Evol. Microbiol.">
        <title>Marinicauda pacifica gen. nov., sp. nov., a prosthecate alphaproteobacterium of the family Hyphomonadaceae isolated from deep seawater.</title>
        <authorList>
            <person name="Zhang X.Y."/>
            <person name="Li G.W."/>
            <person name="Wang C.S."/>
            <person name="Zhang Y.J."/>
            <person name="Xu X.W."/>
            <person name="Li H."/>
            <person name="Liu A."/>
            <person name="Liu C."/>
            <person name="Xie B.B."/>
            <person name="Qin Q.L."/>
            <person name="Xu Z."/>
            <person name="Chen X.L."/>
            <person name="Zhou B.C."/>
            <person name="Zhang Y.Z."/>
        </authorList>
    </citation>
    <scope>NUCLEOTIDE SEQUENCE [LARGE SCALE GENOMIC DNA]</scope>
    <source>
        <strain evidence="2 3">P-1 km-3</strain>
    </source>
</reference>
<evidence type="ECO:0000313" key="3">
    <source>
        <dbReference type="Proteomes" id="UP000305451"/>
    </source>
</evidence>